<dbReference type="EC" id="6.1.1.4" evidence="2"/>
<gene>
    <name evidence="12" type="primary">leuS</name>
    <name evidence="12" type="ORF">NCTC10184_00135</name>
</gene>
<dbReference type="SUPFAM" id="SSF47323">
    <property type="entry name" value="Anticodon-binding domain of a subclass of class I aminoacyl-tRNA synthetases"/>
    <property type="match status" value="1"/>
</dbReference>
<evidence type="ECO:0000313" key="12">
    <source>
        <dbReference type="EMBL" id="VEU77922.1"/>
    </source>
</evidence>
<evidence type="ECO:0000256" key="4">
    <source>
        <dbReference type="ARBA" id="ARBA00022598"/>
    </source>
</evidence>
<keyword evidence="7 10" id="KW-0648">Protein biosynthesis</keyword>
<dbReference type="SUPFAM" id="SSF52374">
    <property type="entry name" value="Nucleotidylyl transferase"/>
    <property type="match status" value="1"/>
</dbReference>
<dbReference type="Gene3D" id="3.10.20.590">
    <property type="match status" value="1"/>
</dbReference>
<keyword evidence="13" id="KW-1185">Reference proteome</keyword>
<evidence type="ECO:0000256" key="6">
    <source>
        <dbReference type="ARBA" id="ARBA00022840"/>
    </source>
</evidence>
<dbReference type="KEGG" id="mcob:NCTC10184_00135"/>
<evidence type="ECO:0000259" key="11">
    <source>
        <dbReference type="Pfam" id="PF00133"/>
    </source>
</evidence>
<dbReference type="InterPro" id="IPR001412">
    <property type="entry name" value="aa-tRNA-synth_I_CS"/>
</dbReference>
<dbReference type="GO" id="GO:0005524">
    <property type="term" value="F:ATP binding"/>
    <property type="evidence" value="ECO:0007669"/>
    <property type="project" value="UniProtKB-KW"/>
</dbReference>
<dbReference type="InterPro" id="IPR002300">
    <property type="entry name" value="aa-tRNA-synth_Ia"/>
</dbReference>
<feature type="domain" description="Aminoacyl-tRNA synthetase class Ia" evidence="11">
    <location>
        <begin position="11"/>
        <end position="582"/>
    </location>
</feature>
<evidence type="ECO:0000256" key="5">
    <source>
        <dbReference type="ARBA" id="ARBA00022741"/>
    </source>
</evidence>
<keyword evidence="3" id="KW-0963">Cytoplasm</keyword>
<dbReference type="AlphaFoldDB" id="A0A449B9R6"/>
<dbReference type="PRINTS" id="PR00985">
    <property type="entry name" value="TRNASYNTHLEU"/>
</dbReference>
<evidence type="ECO:0000256" key="9">
    <source>
        <dbReference type="ARBA" id="ARBA00030520"/>
    </source>
</evidence>
<evidence type="ECO:0000256" key="7">
    <source>
        <dbReference type="ARBA" id="ARBA00022917"/>
    </source>
</evidence>
<dbReference type="Proteomes" id="UP000290876">
    <property type="component" value="Chromosome"/>
</dbReference>
<name>A0A449B9R6_9BACT</name>
<dbReference type="GO" id="GO:0005829">
    <property type="term" value="C:cytosol"/>
    <property type="evidence" value="ECO:0007669"/>
    <property type="project" value="TreeGrafter"/>
</dbReference>
<evidence type="ECO:0000256" key="10">
    <source>
        <dbReference type="RuleBase" id="RU363035"/>
    </source>
</evidence>
<dbReference type="PROSITE" id="PS00178">
    <property type="entry name" value="AA_TRNA_LIGASE_I"/>
    <property type="match status" value="1"/>
</dbReference>
<dbReference type="Gene3D" id="1.10.730.10">
    <property type="entry name" value="Isoleucyl-tRNA Synthetase, Domain 1"/>
    <property type="match status" value="2"/>
</dbReference>
<dbReference type="InterPro" id="IPR014729">
    <property type="entry name" value="Rossmann-like_a/b/a_fold"/>
</dbReference>
<dbReference type="InterPro" id="IPR002302">
    <property type="entry name" value="Leu-tRNA-ligase"/>
</dbReference>
<protein>
    <recommendedName>
        <fullName evidence="2">leucine--tRNA ligase</fullName>
        <ecNumber evidence="2">6.1.1.4</ecNumber>
    </recommendedName>
    <alternativeName>
        <fullName evidence="9">Leucyl-tRNA synthetase</fullName>
    </alternativeName>
</protein>
<dbReference type="RefSeq" id="WP_129622779.1">
    <property type="nucleotide sequence ID" value="NZ_LR215043.1"/>
</dbReference>
<dbReference type="InterPro" id="IPR009080">
    <property type="entry name" value="tRNAsynth_Ia_anticodon-bd"/>
</dbReference>
<sequence>MSYNSKQQEQKWQQFWEQTRYFEPKSDFNLPKKYILSMFPYPSGNLHMGHVRNYALGDAFARFYRRKGFNVLHPFGWDAFGLPAENAAIKHKIHPRSWTYENIAKMNPTLKRLGMSFAWEREVITSDSEYTKFDQYIFLKMWEKGLVYRKNAYLNWCNSCQTVLANEQVEDGLCWRCDNVVVQKEMPQYYLKITAYAQELQQDLALLKDHWPDNVLLMQKNWINYKTGLNAKFELVANGANVVEFTTFVEDYDTVNNCNFVAISGTHPLLTELKNQNLLTAADLTQIENIVNQAKTKNFAEKLAFKLPYFAVLTQDAARQPLAVYVTDFASAGAADKVILVNTNKLKSYEEFAQKNQITLYHRPKENLVLSNLESATEINLQDWGISRQRYWGAPIPMINCSKCEIVPEKVENLPVALPDQVEFTGQGNPILTNQTWLNIKCPYCGSPAQRESDTFDTFFQSSWYFQRYTVPTKLRVNHLFETKELNYWNSVDQYIGGVEHAILHLLYARFFTKVLADLNLVDYREPFNNLLTQGMILKDGAKMSKSKGNTVSPEEMLEKYGADTIRLFIMFAAPPEKDLEWLDSGIEGAYKFIKKLWERSSEIKNNFNYQSFLANYDFSSLSSQAKIARRKLHQGLQKQENIFAQTNQNFAFNTIIAWCMETFNAYENISDQDLISEMFYVLLNLLEPFAPHLVWELSDKYFVRANLTHFVADEKALTDNEVTYPITINGKPKTQLTLPKTQLDQELILNQARELAAKFLQGKEIVKEVFVPHKIINFVVKDKK</sequence>
<dbReference type="EMBL" id="LR215043">
    <property type="protein sequence ID" value="VEU77922.1"/>
    <property type="molecule type" value="Genomic_DNA"/>
</dbReference>
<keyword evidence="4 10" id="KW-0436">Ligase</keyword>
<comment type="similarity">
    <text evidence="1 10">Belongs to the class-I aminoacyl-tRNA synthetase family.</text>
</comment>
<dbReference type="OrthoDB" id="9810365at2"/>
<dbReference type="FunFam" id="1.10.730.10:FF:000002">
    <property type="entry name" value="Leucine--tRNA ligase"/>
    <property type="match status" value="1"/>
</dbReference>
<evidence type="ECO:0000256" key="1">
    <source>
        <dbReference type="ARBA" id="ARBA00005594"/>
    </source>
</evidence>
<evidence type="ECO:0000313" key="13">
    <source>
        <dbReference type="Proteomes" id="UP000290876"/>
    </source>
</evidence>
<keyword evidence="8 10" id="KW-0030">Aminoacyl-tRNA synthetase</keyword>
<dbReference type="GO" id="GO:0006429">
    <property type="term" value="P:leucyl-tRNA aminoacylation"/>
    <property type="evidence" value="ECO:0007669"/>
    <property type="project" value="InterPro"/>
</dbReference>
<dbReference type="CDD" id="cd00812">
    <property type="entry name" value="LeuRS_core"/>
    <property type="match status" value="1"/>
</dbReference>
<evidence type="ECO:0000256" key="3">
    <source>
        <dbReference type="ARBA" id="ARBA00022490"/>
    </source>
</evidence>
<organism evidence="12 13">
    <name type="scientific">Mycoplasmopsis columbinasalis</name>
    <dbReference type="NCBI Taxonomy" id="114880"/>
    <lineage>
        <taxon>Bacteria</taxon>
        <taxon>Bacillati</taxon>
        <taxon>Mycoplasmatota</taxon>
        <taxon>Mycoplasmoidales</taxon>
        <taxon>Metamycoplasmataceae</taxon>
        <taxon>Mycoplasmopsis</taxon>
    </lineage>
</organism>
<accession>A0A449B9R6</accession>
<evidence type="ECO:0000256" key="8">
    <source>
        <dbReference type="ARBA" id="ARBA00023146"/>
    </source>
</evidence>
<dbReference type="Pfam" id="PF00133">
    <property type="entry name" value="tRNA-synt_1"/>
    <property type="match status" value="1"/>
</dbReference>
<keyword evidence="6 10" id="KW-0067">ATP-binding</keyword>
<dbReference type="Gene3D" id="3.40.50.620">
    <property type="entry name" value="HUPs"/>
    <property type="match status" value="2"/>
</dbReference>
<dbReference type="PANTHER" id="PTHR43740:SF2">
    <property type="entry name" value="LEUCINE--TRNA LIGASE, MITOCHONDRIAL"/>
    <property type="match status" value="1"/>
</dbReference>
<keyword evidence="5 10" id="KW-0547">Nucleotide-binding</keyword>
<dbReference type="PANTHER" id="PTHR43740">
    <property type="entry name" value="LEUCYL-TRNA SYNTHETASE"/>
    <property type="match status" value="1"/>
</dbReference>
<reference evidence="12 13" key="1">
    <citation type="submission" date="2019-01" db="EMBL/GenBank/DDBJ databases">
        <authorList>
            <consortium name="Pathogen Informatics"/>
        </authorList>
    </citation>
    <scope>NUCLEOTIDE SEQUENCE [LARGE SCALE GENOMIC DNA]</scope>
    <source>
        <strain evidence="12 13">NCTC10184</strain>
    </source>
</reference>
<dbReference type="GO" id="GO:0004823">
    <property type="term" value="F:leucine-tRNA ligase activity"/>
    <property type="evidence" value="ECO:0007669"/>
    <property type="project" value="UniProtKB-EC"/>
</dbReference>
<proteinExistence type="inferred from homology"/>
<evidence type="ECO:0000256" key="2">
    <source>
        <dbReference type="ARBA" id="ARBA00013164"/>
    </source>
</evidence>